<evidence type="ECO:0000313" key="1">
    <source>
        <dbReference type="EnsemblPlants" id="AVESA.00010b.r2.7DG1392200.1.CDS.1"/>
    </source>
</evidence>
<reference evidence="1" key="2">
    <citation type="submission" date="2025-09" db="UniProtKB">
        <authorList>
            <consortium name="EnsemblPlants"/>
        </authorList>
    </citation>
    <scope>IDENTIFICATION</scope>
</reference>
<keyword evidence="2" id="KW-1185">Reference proteome</keyword>
<proteinExistence type="predicted"/>
<sequence length="227" mass="25339">MKKQNLVVLLLRDWWTERNKVNAGEGRKSPEEVCRIISRHHLEFCPAAETGTKAARPLERWKLPPLGHVKVNFDASFVAELKAGAYGYVIRTDTGEFVQGAGKLSFLRSALHGEAEAEVCIVAMEPTAKPGIHRVQFESDCTTLVASITDSTLDLSENGVMMREAWSLRILHFDSAKFIFCRRDCNKLAHYLAQFGFQDAAVSSMWKDTAPDFVNVLLASDLAEQPV</sequence>
<organism evidence="1 2">
    <name type="scientific">Avena sativa</name>
    <name type="common">Oat</name>
    <dbReference type="NCBI Taxonomy" id="4498"/>
    <lineage>
        <taxon>Eukaryota</taxon>
        <taxon>Viridiplantae</taxon>
        <taxon>Streptophyta</taxon>
        <taxon>Embryophyta</taxon>
        <taxon>Tracheophyta</taxon>
        <taxon>Spermatophyta</taxon>
        <taxon>Magnoliopsida</taxon>
        <taxon>Liliopsida</taxon>
        <taxon>Poales</taxon>
        <taxon>Poaceae</taxon>
        <taxon>BOP clade</taxon>
        <taxon>Pooideae</taxon>
        <taxon>Poodae</taxon>
        <taxon>Poeae</taxon>
        <taxon>Poeae Chloroplast Group 1 (Aveneae type)</taxon>
        <taxon>Aveninae</taxon>
        <taxon>Avena</taxon>
    </lineage>
</organism>
<accession>A0ACD6AMS5</accession>
<reference evidence="1" key="1">
    <citation type="submission" date="2021-05" db="EMBL/GenBank/DDBJ databases">
        <authorList>
            <person name="Scholz U."/>
            <person name="Mascher M."/>
            <person name="Fiebig A."/>
        </authorList>
    </citation>
    <scope>NUCLEOTIDE SEQUENCE [LARGE SCALE GENOMIC DNA]</scope>
</reference>
<name>A0ACD6AMS5_AVESA</name>
<dbReference type="EnsemblPlants" id="AVESA.00010b.r2.7DG1392200.1">
    <property type="protein sequence ID" value="AVESA.00010b.r2.7DG1392200.1.CDS.1"/>
    <property type="gene ID" value="AVESA.00010b.r2.7DG1392200"/>
</dbReference>
<evidence type="ECO:0000313" key="2">
    <source>
        <dbReference type="Proteomes" id="UP001732700"/>
    </source>
</evidence>
<protein>
    <submittedName>
        <fullName evidence="1">Uncharacterized protein</fullName>
    </submittedName>
</protein>
<dbReference type="Proteomes" id="UP001732700">
    <property type="component" value="Chromosome 7D"/>
</dbReference>